<sequence length="646" mass="71660">MSLPTEALARILQAARNELGQLTEPPRASVPVAQDDWEQSLWDAGLCEEEWLLGGPMDALATAVSEGNAKEIKKRALDLVHDVKSREENLWYLAVLKSGLSQEVLHLRECLHNFAIQVLDDAACGFPDGLRHVDELQAKLDSITSTTPSLPSETCVQIFGVARDEICDQRGIFLPSRLLANYRGRIGVLYKRLSSMLSELAKKPLEVESAVDLAWAYTQSGRPLLVLRSAFFASRIVRSGFSADPIFAEPIRRLRARTDRSAANHQGIVQAQQNLRNASTAQQRAFCMLDIYRRVVEGQLRPCAWTVLELRGRSGRLPEIASLRDQLVADGNPVLQDAAQAILPAVRNGAAHEDFEWDEDRELICVGEDTTAVEDLADGIERAYAFMVGFDCALMALRAEMPELARFLDESDPPQGVRALRERNALNAFGSSGLSVHDWCYERGRLEVVLDRWGMDSFYPGLQAAMWTSRFLENLKEVAVSIRGSESVPVVVSRPALDAMFPVWDEARTLFPVLPAFVFMPAEYSVRVAGGHHHEVAFGVVLRMAIRNTLVMCSSFEEGGKSDVLVRRLELVLVAIRQTNVLSGDDQCVRANDVESLICRLTEQLAKPKRERVPSVTRYLLQKLANVHDRLPAVSPIPGLSADSGT</sequence>
<reference evidence="2" key="1">
    <citation type="journal article" date="2019" name="Int. J. Syst. Evol. Microbiol.">
        <title>The Global Catalogue of Microorganisms (GCM) 10K type strain sequencing project: providing services to taxonomists for standard genome sequencing and annotation.</title>
        <authorList>
            <consortium name="The Broad Institute Genomics Platform"/>
            <consortium name="The Broad Institute Genome Sequencing Center for Infectious Disease"/>
            <person name="Wu L."/>
            <person name="Ma J."/>
        </authorList>
    </citation>
    <scope>NUCLEOTIDE SEQUENCE [LARGE SCALE GENOMIC DNA]</scope>
    <source>
        <strain evidence="2">CGMCC 1.13681</strain>
    </source>
</reference>
<organism evidence="1 2">
    <name type="scientific">Streptomyces polyrhachis</name>
    <dbReference type="NCBI Taxonomy" id="1282885"/>
    <lineage>
        <taxon>Bacteria</taxon>
        <taxon>Bacillati</taxon>
        <taxon>Actinomycetota</taxon>
        <taxon>Actinomycetes</taxon>
        <taxon>Kitasatosporales</taxon>
        <taxon>Streptomycetaceae</taxon>
        <taxon>Streptomyces</taxon>
    </lineage>
</organism>
<protein>
    <submittedName>
        <fullName evidence="1">Uncharacterized protein</fullName>
    </submittedName>
</protein>
<keyword evidence="2" id="KW-1185">Reference proteome</keyword>
<dbReference type="EMBL" id="JBHSZO010000026">
    <property type="protein sequence ID" value="MFC7219940.1"/>
    <property type="molecule type" value="Genomic_DNA"/>
</dbReference>
<gene>
    <name evidence="1" type="ORF">ACFQLX_17475</name>
</gene>
<evidence type="ECO:0000313" key="2">
    <source>
        <dbReference type="Proteomes" id="UP001596413"/>
    </source>
</evidence>
<evidence type="ECO:0000313" key="1">
    <source>
        <dbReference type="EMBL" id="MFC7219940.1"/>
    </source>
</evidence>
<comment type="caution">
    <text evidence="1">The sequence shown here is derived from an EMBL/GenBank/DDBJ whole genome shotgun (WGS) entry which is preliminary data.</text>
</comment>
<accession>A0ABW2GGN8</accession>
<name>A0ABW2GGN8_9ACTN</name>
<proteinExistence type="predicted"/>
<dbReference type="Proteomes" id="UP001596413">
    <property type="component" value="Unassembled WGS sequence"/>
</dbReference>
<dbReference type="RefSeq" id="WP_386416192.1">
    <property type="nucleotide sequence ID" value="NZ_JBHSZO010000026.1"/>
</dbReference>